<comment type="similarity">
    <text evidence="1">Belongs to the peptidase A31 family.</text>
</comment>
<dbReference type="PRINTS" id="PR00446">
    <property type="entry name" value="HYDRGNUPTAKE"/>
</dbReference>
<dbReference type="OrthoDB" id="9808862at2"/>
<dbReference type="SUPFAM" id="SSF53163">
    <property type="entry name" value="HybD-like"/>
    <property type="match status" value="1"/>
</dbReference>
<dbReference type="Gene3D" id="3.40.50.1450">
    <property type="entry name" value="HybD-like"/>
    <property type="match status" value="1"/>
</dbReference>
<evidence type="ECO:0000256" key="2">
    <source>
        <dbReference type="ARBA" id="ARBA00022670"/>
    </source>
</evidence>
<reference evidence="6" key="1">
    <citation type="submission" date="2017-01" db="EMBL/GenBank/DDBJ databases">
        <title>Genome Analysis of Deinococcus marmoris KOPRI26562.</title>
        <authorList>
            <person name="Kim J.H."/>
            <person name="Oh H.-M."/>
        </authorList>
    </citation>
    <scope>NUCLEOTIDE SEQUENCE [LARGE SCALE GENOMIC DNA]</scope>
    <source>
        <strain evidence="6">PAMC 26633</strain>
    </source>
</reference>
<dbReference type="GO" id="GO:0016485">
    <property type="term" value="P:protein processing"/>
    <property type="evidence" value="ECO:0007669"/>
    <property type="project" value="TreeGrafter"/>
</dbReference>
<dbReference type="AlphaFoldDB" id="A0A226WUK4"/>
<dbReference type="InterPro" id="IPR023430">
    <property type="entry name" value="Pept_HybD-like_dom_sf"/>
</dbReference>
<accession>A0A226WUK4</accession>
<sequence length="188" mass="20108">MTSILVAGIGNVFLGDDGFGVEVVRRLHERRSNAWPPDVRVIDYGIRGIDLYYALLDGVDLAILVDATHRDGPPGTLYVIEPSAKNTNESYTGDASPVLLSPHDLDPAKVLQAVQAMGGEAGRIVLIGCEPESLGTEDGQEGRMGLSEPVAAAVDEAVDTIETMIESMRARTTVVDAGSVPQDHWRAR</sequence>
<keyword evidence="3" id="KW-0064">Aspartyl protease</keyword>
<comment type="caution">
    <text evidence="5">The sequence shown here is derived from an EMBL/GenBank/DDBJ whole genome shotgun (WGS) entry which is preliminary data.</text>
</comment>
<proteinExistence type="inferred from homology"/>
<dbReference type="InterPro" id="IPR000671">
    <property type="entry name" value="Peptidase_A31"/>
</dbReference>
<dbReference type="CDD" id="cd06068">
    <property type="entry name" value="H2MP_like-1"/>
    <property type="match status" value="1"/>
</dbReference>
<evidence type="ECO:0000256" key="1">
    <source>
        <dbReference type="ARBA" id="ARBA00006814"/>
    </source>
</evidence>
<evidence type="ECO:0000256" key="3">
    <source>
        <dbReference type="ARBA" id="ARBA00022750"/>
    </source>
</evidence>
<dbReference type="Proteomes" id="UP000214720">
    <property type="component" value="Unassembled WGS sequence"/>
</dbReference>
<evidence type="ECO:0000313" key="6">
    <source>
        <dbReference type="Proteomes" id="UP000214720"/>
    </source>
</evidence>
<keyword evidence="4" id="KW-0378">Hydrolase</keyword>
<dbReference type="RefSeq" id="WP_089163687.1">
    <property type="nucleotide sequence ID" value="NZ_MTHB01000200.1"/>
</dbReference>
<dbReference type="PANTHER" id="PTHR30302:SF1">
    <property type="entry name" value="HYDROGENASE 2 MATURATION PROTEASE"/>
    <property type="match status" value="1"/>
</dbReference>
<dbReference type="NCBIfam" id="TIGR00072">
    <property type="entry name" value="hydrog_prot"/>
    <property type="match status" value="1"/>
</dbReference>
<dbReference type="EMBL" id="MTHB01000200">
    <property type="protein sequence ID" value="OXC74852.1"/>
    <property type="molecule type" value="Genomic_DNA"/>
</dbReference>
<evidence type="ECO:0000256" key="4">
    <source>
        <dbReference type="ARBA" id="ARBA00022801"/>
    </source>
</evidence>
<evidence type="ECO:0000313" key="5">
    <source>
        <dbReference type="EMBL" id="OXC74852.1"/>
    </source>
</evidence>
<protein>
    <submittedName>
        <fullName evidence="5">Hydrogenase maturation protease</fullName>
    </submittedName>
</protein>
<organism evidence="5 6">
    <name type="scientific">Caballeronia sordidicola</name>
    <name type="common">Burkholderia sordidicola</name>
    <dbReference type="NCBI Taxonomy" id="196367"/>
    <lineage>
        <taxon>Bacteria</taxon>
        <taxon>Pseudomonadati</taxon>
        <taxon>Pseudomonadota</taxon>
        <taxon>Betaproteobacteria</taxon>
        <taxon>Burkholderiales</taxon>
        <taxon>Burkholderiaceae</taxon>
        <taxon>Caballeronia</taxon>
    </lineage>
</organism>
<keyword evidence="2 5" id="KW-0645">Protease</keyword>
<dbReference type="GO" id="GO:0008047">
    <property type="term" value="F:enzyme activator activity"/>
    <property type="evidence" value="ECO:0007669"/>
    <property type="project" value="InterPro"/>
</dbReference>
<dbReference type="Pfam" id="PF01750">
    <property type="entry name" value="HycI"/>
    <property type="match status" value="1"/>
</dbReference>
<dbReference type="PANTHER" id="PTHR30302">
    <property type="entry name" value="HYDROGENASE 1 MATURATION PROTEASE"/>
    <property type="match status" value="1"/>
</dbReference>
<name>A0A226WUK4_CABSO</name>
<dbReference type="GO" id="GO:0004190">
    <property type="term" value="F:aspartic-type endopeptidase activity"/>
    <property type="evidence" value="ECO:0007669"/>
    <property type="project" value="UniProtKB-KW"/>
</dbReference>
<gene>
    <name evidence="5" type="ORF">BSU04_29780</name>
</gene>